<feature type="domain" description="Methyltransferase" evidence="1">
    <location>
        <begin position="176"/>
        <end position="282"/>
    </location>
</feature>
<organism evidence="3 4">
    <name type="scientific">Caenorhabditis bovis</name>
    <dbReference type="NCBI Taxonomy" id="2654633"/>
    <lineage>
        <taxon>Eukaryota</taxon>
        <taxon>Metazoa</taxon>
        <taxon>Ecdysozoa</taxon>
        <taxon>Nematoda</taxon>
        <taxon>Chromadorea</taxon>
        <taxon>Rhabditida</taxon>
        <taxon>Rhabditina</taxon>
        <taxon>Rhabditomorpha</taxon>
        <taxon>Rhabditoidea</taxon>
        <taxon>Rhabditidae</taxon>
        <taxon>Peloderinae</taxon>
        <taxon>Caenorhabditis</taxon>
    </lineage>
</organism>
<keyword evidence="4" id="KW-1185">Reference proteome</keyword>
<dbReference type="CDD" id="cd02440">
    <property type="entry name" value="AdoMet_MTases"/>
    <property type="match status" value="2"/>
</dbReference>
<dbReference type="PANTHER" id="PTHR45581">
    <property type="entry name" value="PROTEIN CBG10435"/>
    <property type="match status" value="1"/>
</dbReference>
<dbReference type="OrthoDB" id="506498at2759"/>
<name>A0A8S1EC98_9PELO</name>
<dbReference type="InterPro" id="IPR029063">
    <property type="entry name" value="SAM-dependent_MTases_sf"/>
</dbReference>
<dbReference type="InterPro" id="IPR025714">
    <property type="entry name" value="Methyltranfer_dom"/>
</dbReference>
<reference evidence="3 4" key="1">
    <citation type="submission" date="2020-04" db="EMBL/GenBank/DDBJ databases">
        <authorList>
            <person name="Laetsch R D."/>
            <person name="Stevens L."/>
            <person name="Kumar S."/>
            <person name="Blaxter L. M."/>
        </authorList>
    </citation>
    <scope>NUCLEOTIDE SEQUENCE [LARGE SCALE GENOMIC DNA]</scope>
</reference>
<evidence type="ECO:0000259" key="2">
    <source>
        <dbReference type="Pfam" id="PF21320"/>
    </source>
</evidence>
<dbReference type="PANTHER" id="PTHR45581:SF3">
    <property type="entry name" value="METHYLTRANSFERASE DOMAIN-CONTAINING PROTEIN"/>
    <property type="match status" value="1"/>
</dbReference>
<gene>
    <name evidence="3" type="ORF">CBOVIS_LOCUS1416</name>
</gene>
<feature type="domain" description="S-adenosylmethionine-dependent methyltransferase Rv2258c-like winged HTH" evidence="2">
    <location>
        <begin position="24"/>
        <end position="89"/>
    </location>
</feature>
<sequence>MSVEKKPMKERLFDLAVSNLVSNAIVIGDRLDLFKTIANISSPENPVKPAEIAKEANCKERYVREWCNCLGCAGILEMNSDEKFWIDPQNLEVLTTKSFELILNTFVPPLVQPIDKLIECFKKEGPYGLDYNLFDTFQDRMTDLSECLHVDHVFTSMLPLIGNNIEERLEAGKICMLDVGCGKGFHSRLFAEKYPKSKFVGLDISKHAIEMARNINKQDGSKFENLEFIECDASKMPASWTNQFDFVFIFDACHDQMRPDLCIKEIHRVLKPGGVFTLIEIEGTSNAFEDKNKFGLRATYLYGVSMFHCLPVGSNCKDALCYGTMWGEKRATDLLKKCGFANPQDLAVSNLVSNAIVIGDRLDLFKTIANISSPENPVKPAEIAKEANCKERYVREWCNCLGCAGILEMNSDEKFWIDPQNLEDLTKTSFEIVVNSFMPSIVKPIDDLIKCFILDGPYGLDYSCYESFQDRMAKMSEVWHKEHLISSLLPLIGNGIIEKLENGIQFLDVGCGQGFHSRLLAKKYPKSKFIGLDISEHAIEIARKTNEQDGSKFENLEFIVCDASKMPDSWTNQCDVVFIFDACHDQMRPDLCIQEIHRVLKPEGIFALIEIEGTSNAYQDKSKYGQRATYAYGVSMFHCLPVGSNCKDALCYGTMWGEKRATDLLKKCGFANPQVIPTPFFPSNVLYLAIKN</sequence>
<evidence type="ECO:0008006" key="5">
    <source>
        <dbReference type="Google" id="ProtNLM"/>
    </source>
</evidence>
<dbReference type="Pfam" id="PF13847">
    <property type="entry name" value="Methyltransf_31"/>
    <property type="match status" value="2"/>
</dbReference>
<dbReference type="SUPFAM" id="SSF53335">
    <property type="entry name" value="S-adenosyl-L-methionine-dependent methyltransferases"/>
    <property type="match status" value="2"/>
</dbReference>
<dbReference type="Proteomes" id="UP000494206">
    <property type="component" value="Unassembled WGS sequence"/>
</dbReference>
<accession>A0A8S1EC98</accession>
<dbReference type="Pfam" id="PF21320">
    <property type="entry name" value="WHD_Rv2258c"/>
    <property type="match status" value="2"/>
</dbReference>
<dbReference type="EMBL" id="CADEPM010000001">
    <property type="protein sequence ID" value="CAB3398094.1"/>
    <property type="molecule type" value="Genomic_DNA"/>
</dbReference>
<feature type="domain" description="S-adenosylmethionine-dependent methyltransferase Rv2258c-like winged HTH" evidence="2">
    <location>
        <begin position="355"/>
        <end position="418"/>
    </location>
</feature>
<feature type="domain" description="Methyltransferase" evidence="1">
    <location>
        <begin position="501"/>
        <end position="612"/>
    </location>
</feature>
<dbReference type="Gene3D" id="3.40.50.150">
    <property type="entry name" value="Vaccinia Virus protein VP39"/>
    <property type="match status" value="2"/>
</dbReference>
<evidence type="ECO:0000313" key="3">
    <source>
        <dbReference type="EMBL" id="CAB3398094.1"/>
    </source>
</evidence>
<evidence type="ECO:0000313" key="4">
    <source>
        <dbReference type="Proteomes" id="UP000494206"/>
    </source>
</evidence>
<protein>
    <recommendedName>
        <fullName evidence="5">Methyltransferase domain-containing protein</fullName>
    </recommendedName>
</protein>
<comment type="caution">
    <text evidence="3">The sequence shown here is derived from an EMBL/GenBank/DDBJ whole genome shotgun (WGS) entry which is preliminary data.</text>
</comment>
<proteinExistence type="predicted"/>
<dbReference type="InterPro" id="IPR048711">
    <property type="entry name" value="WHD_Rv2258c"/>
</dbReference>
<dbReference type="AlphaFoldDB" id="A0A8S1EC98"/>
<evidence type="ECO:0000259" key="1">
    <source>
        <dbReference type="Pfam" id="PF13847"/>
    </source>
</evidence>